<evidence type="ECO:0000313" key="12">
    <source>
        <dbReference type="EMBL" id="MBT9144732.1"/>
    </source>
</evidence>
<keyword evidence="2" id="KW-0813">Transport</keyword>
<evidence type="ECO:0000256" key="6">
    <source>
        <dbReference type="ARBA" id="ARBA00022840"/>
    </source>
</evidence>
<dbReference type="Gene3D" id="3.40.50.300">
    <property type="entry name" value="P-loop containing nucleotide triphosphate hydrolases"/>
    <property type="match status" value="1"/>
</dbReference>
<feature type="transmembrane region" description="Helical" evidence="9">
    <location>
        <begin position="12"/>
        <end position="37"/>
    </location>
</feature>
<dbReference type="SMART" id="SM00382">
    <property type="entry name" value="AAA"/>
    <property type="match status" value="1"/>
</dbReference>
<dbReference type="GO" id="GO:0016887">
    <property type="term" value="F:ATP hydrolysis activity"/>
    <property type="evidence" value="ECO:0007669"/>
    <property type="project" value="InterPro"/>
</dbReference>
<dbReference type="InterPro" id="IPR039421">
    <property type="entry name" value="Type_1_exporter"/>
</dbReference>
<dbReference type="PROSITE" id="PS50893">
    <property type="entry name" value="ABC_TRANSPORTER_2"/>
    <property type="match status" value="1"/>
</dbReference>
<dbReference type="FunFam" id="1.20.1560.10:FF:000011">
    <property type="entry name" value="Multidrug ABC transporter ATP-binding protein"/>
    <property type="match status" value="1"/>
</dbReference>
<evidence type="ECO:0000256" key="4">
    <source>
        <dbReference type="ARBA" id="ARBA00022692"/>
    </source>
</evidence>
<evidence type="ECO:0000256" key="7">
    <source>
        <dbReference type="ARBA" id="ARBA00022989"/>
    </source>
</evidence>
<organism evidence="12 13">
    <name type="scientific">Psychracetigena formicireducens</name>
    <dbReference type="NCBI Taxonomy" id="2986056"/>
    <lineage>
        <taxon>Bacteria</taxon>
        <taxon>Bacillati</taxon>
        <taxon>Candidatus Lithacetigenota</taxon>
        <taxon>Candidatus Psychracetigena</taxon>
    </lineage>
</organism>
<name>A0A9E2F1H3_PSYF1</name>
<sequence length="586" mass="66195">MYAILLKFIKKHFFIYLSGILLLISVGFLQLLIPQILRQATDEFSKMTATVSSISNYALTIVILAIFMIILRYGWRMLIWGTSRKLEKIVREEFYKKLQTLDSNYYNYHKTGDLMALATNDINAVRLAMGEGLLLITDSLFMTVLGIYYLININFSLFLAVFIPLPIIALVVLIFGRLIHHLFKRAQEGFAQLTSIVQESISGIRVIKAYGQEEGELENFKETAGDLVNRNLDLVRIWGVFTPLVQFLSSISLFITLFYGGRLVIVGAITIGDFVAFHAYLGLLTWPMMALGWVANILQRGKASMQRINEVFDQVPGIKDLPDVNKAISSIYGQIEFKDVTYQYPGKEKPTLEKLSFIIKPGETMGIIGRLGSGKSTMLNLIPRLYDPGEGEIFIDGHNIKSIPLRVLRKYVGYVPQETFLFSDTIKENIAFSFPHSSLNSIEEVLKKAQLYDDVMSLPEKLETEIGERGVTLSGGQKQRATIARALHINPKILILDDSFSSLDTQTEEKLIKAIIEYNKNIGCTTLIVSHRVSCLKHADNIIVIDKGKIIQSGTHDILVKRPGLYAHLFELQQLEKEDSSRYEES</sequence>
<dbReference type="SUPFAM" id="SSF52540">
    <property type="entry name" value="P-loop containing nucleoside triphosphate hydrolases"/>
    <property type="match status" value="1"/>
</dbReference>
<dbReference type="EC" id="3.6.3.-" evidence="12"/>
<dbReference type="GO" id="GO:0015421">
    <property type="term" value="F:ABC-type oligopeptide transporter activity"/>
    <property type="evidence" value="ECO:0007669"/>
    <property type="project" value="TreeGrafter"/>
</dbReference>
<feature type="domain" description="ABC transmembrane type-1" evidence="11">
    <location>
        <begin position="19"/>
        <end position="300"/>
    </location>
</feature>
<feature type="transmembrane region" description="Helical" evidence="9">
    <location>
        <begin position="279"/>
        <end position="298"/>
    </location>
</feature>
<evidence type="ECO:0000256" key="5">
    <source>
        <dbReference type="ARBA" id="ARBA00022741"/>
    </source>
</evidence>
<feature type="domain" description="ABC transporter" evidence="10">
    <location>
        <begin position="335"/>
        <end position="572"/>
    </location>
</feature>
<keyword evidence="5" id="KW-0547">Nucleotide-binding</keyword>
<dbReference type="FunFam" id="3.40.50.300:FF:000221">
    <property type="entry name" value="Multidrug ABC transporter ATP-binding protein"/>
    <property type="match status" value="1"/>
</dbReference>
<dbReference type="PROSITE" id="PS00211">
    <property type="entry name" value="ABC_TRANSPORTER_1"/>
    <property type="match status" value="1"/>
</dbReference>
<protein>
    <submittedName>
        <fullName evidence="12">Multidrug resistance ABC transporter ATP-binding/permease protein YheI</fullName>
        <ecNumber evidence="12">3.6.3.-</ecNumber>
    </submittedName>
</protein>
<dbReference type="InterPro" id="IPR011527">
    <property type="entry name" value="ABC1_TM_dom"/>
</dbReference>
<dbReference type="EMBL" id="QLTW01000019">
    <property type="protein sequence ID" value="MBT9144732.1"/>
    <property type="molecule type" value="Genomic_DNA"/>
</dbReference>
<keyword evidence="8 9" id="KW-0472">Membrane</keyword>
<evidence type="ECO:0000313" key="13">
    <source>
        <dbReference type="Proteomes" id="UP000811545"/>
    </source>
</evidence>
<comment type="subcellular location">
    <subcellularLocation>
        <location evidence="1">Cell membrane</location>
        <topology evidence="1">Multi-pass membrane protein</topology>
    </subcellularLocation>
</comment>
<dbReference type="InterPro" id="IPR036640">
    <property type="entry name" value="ABC1_TM_sf"/>
</dbReference>
<evidence type="ECO:0000259" key="11">
    <source>
        <dbReference type="PROSITE" id="PS50929"/>
    </source>
</evidence>
<dbReference type="GO" id="GO:0005524">
    <property type="term" value="F:ATP binding"/>
    <property type="evidence" value="ECO:0007669"/>
    <property type="project" value="UniProtKB-KW"/>
</dbReference>
<evidence type="ECO:0000256" key="2">
    <source>
        <dbReference type="ARBA" id="ARBA00022448"/>
    </source>
</evidence>
<dbReference type="PROSITE" id="PS50929">
    <property type="entry name" value="ABC_TM1F"/>
    <property type="match status" value="1"/>
</dbReference>
<dbReference type="AlphaFoldDB" id="A0A9E2F1H3"/>
<keyword evidence="7 9" id="KW-1133">Transmembrane helix</keyword>
<keyword evidence="6 12" id="KW-0067">ATP-binding</keyword>
<keyword evidence="4 9" id="KW-0812">Transmembrane</keyword>
<dbReference type="Pfam" id="PF00005">
    <property type="entry name" value="ABC_tran"/>
    <property type="match status" value="1"/>
</dbReference>
<gene>
    <name evidence="12" type="primary">yheI</name>
    <name evidence="12" type="ORF">DDT42_00580</name>
</gene>
<feature type="transmembrane region" description="Helical" evidence="9">
    <location>
        <begin position="237"/>
        <end position="259"/>
    </location>
</feature>
<dbReference type="CDD" id="cd18541">
    <property type="entry name" value="ABC_6TM_TmrB_like"/>
    <property type="match status" value="1"/>
</dbReference>
<feature type="transmembrane region" description="Helical" evidence="9">
    <location>
        <begin position="157"/>
        <end position="179"/>
    </location>
</feature>
<evidence type="ECO:0000259" key="10">
    <source>
        <dbReference type="PROSITE" id="PS50893"/>
    </source>
</evidence>
<dbReference type="SUPFAM" id="SSF90123">
    <property type="entry name" value="ABC transporter transmembrane region"/>
    <property type="match status" value="1"/>
</dbReference>
<dbReference type="PANTHER" id="PTHR43394">
    <property type="entry name" value="ATP-DEPENDENT PERMEASE MDL1, MITOCHONDRIAL"/>
    <property type="match status" value="1"/>
</dbReference>
<keyword evidence="12" id="KW-0378">Hydrolase</keyword>
<dbReference type="InterPro" id="IPR003593">
    <property type="entry name" value="AAA+_ATPase"/>
</dbReference>
<feature type="transmembrane region" description="Helical" evidence="9">
    <location>
        <begin position="57"/>
        <end position="75"/>
    </location>
</feature>
<dbReference type="InterPro" id="IPR027417">
    <property type="entry name" value="P-loop_NTPase"/>
</dbReference>
<evidence type="ECO:0000256" key="3">
    <source>
        <dbReference type="ARBA" id="ARBA00022475"/>
    </source>
</evidence>
<dbReference type="Proteomes" id="UP000811545">
    <property type="component" value="Unassembled WGS sequence"/>
</dbReference>
<dbReference type="InterPro" id="IPR017871">
    <property type="entry name" value="ABC_transporter-like_CS"/>
</dbReference>
<keyword evidence="3" id="KW-1003">Cell membrane</keyword>
<feature type="transmembrane region" description="Helical" evidence="9">
    <location>
        <begin position="132"/>
        <end position="151"/>
    </location>
</feature>
<proteinExistence type="predicted"/>
<dbReference type="GO" id="GO:0005886">
    <property type="term" value="C:plasma membrane"/>
    <property type="evidence" value="ECO:0007669"/>
    <property type="project" value="UniProtKB-SubCell"/>
</dbReference>
<evidence type="ECO:0000256" key="1">
    <source>
        <dbReference type="ARBA" id="ARBA00004651"/>
    </source>
</evidence>
<evidence type="ECO:0000256" key="8">
    <source>
        <dbReference type="ARBA" id="ARBA00023136"/>
    </source>
</evidence>
<dbReference type="PANTHER" id="PTHR43394:SF1">
    <property type="entry name" value="ATP-BINDING CASSETTE SUB-FAMILY B MEMBER 10, MITOCHONDRIAL"/>
    <property type="match status" value="1"/>
</dbReference>
<dbReference type="Gene3D" id="1.20.1560.10">
    <property type="entry name" value="ABC transporter type 1, transmembrane domain"/>
    <property type="match status" value="1"/>
</dbReference>
<dbReference type="Pfam" id="PF00664">
    <property type="entry name" value="ABC_membrane"/>
    <property type="match status" value="1"/>
</dbReference>
<evidence type="ECO:0000256" key="9">
    <source>
        <dbReference type="SAM" id="Phobius"/>
    </source>
</evidence>
<dbReference type="InterPro" id="IPR003439">
    <property type="entry name" value="ABC_transporter-like_ATP-bd"/>
</dbReference>
<comment type="caution">
    <text evidence="12">The sequence shown here is derived from an EMBL/GenBank/DDBJ whole genome shotgun (WGS) entry which is preliminary data.</text>
</comment>
<accession>A0A9E2F1H3</accession>
<reference evidence="12 13" key="1">
    <citation type="journal article" date="2021" name="bioRxiv">
        <title>Unique metabolic strategies in Hadean analogues reveal hints for primordial physiology.</title>
        <authorList>
            <person name="Nobu M.K."/>
            <person name="Nakai R."/>
            <person name="Tamazawa S."/>
            <person name="Mori H."/>
            <person name="Toyoda A."/>
            <person name="Ijiri A."/>
            <person name="Suzuki S."/>
            <person name="Kurokawa K."/>
            <person name="Kamagata Y."/>
            <person name="Tamaki H."/>
        </authorList>
    </citation>
    <scope>NUCLEOTIDE SEQUENCE [LARGE SCALE GENOMIC DNA]</scope>
    <source>
        <strain evidence="12">BS525</strain>
    </source>
</reference>